<name>A0ABT8R442_9BACT</name>
<reference evidence="3" key="1">
    <citation type="submission" date="2023-07" db="EMBL/GenBank/DDBJ databases">
        <title>The genome sequence of Rhodocytophaga aerolata KACC 12507.</title>
        <authorList>
            <person name="Zhang X."/>
        </authorList>
    </citation>
    <scope>NUCLEOTIDE SEQUENCE</scope>
    <source>
        <strain evidence="3">KACC 12507</strain>
    </source>
</reference>
<protein>
    <recommendedName>
        <fullName evidence="2">SWIM-type domain-containing protein</fullName>
    </recommendedName>
</protein>
<comment type="caution">
    <text evidence="3">The sequence shown here is derived from an EMBL/GenBank/DDBJ whole genome shotgun (WGS) entry which is preliminary data.</text>
</comment>
<dbReference type="Proteomes" id="UP001168528">
    <property type="component" value="Unassembled WGS sequence"/>
</dbReference>
<keyword evidence="1" id="KW-0863">Zinc-finger</keyword>
<dbReference type="EMBL" id="JAUKPO010000005">
    <property type="protein sequence ID" value="MDO1446867.1"/>
    <property type="molecule type" value="Genomic_DNA"/>
</dbReference>
<evidence type="ECO:0000259" key="2">
    <source>
        <dbReference type="PROSITE" id="PS50966"/>
    </source>
</evidence>
<feature type="domain" description="SWIM-type" evidence="2">
    <location>
        <begin position="70"/>
        <end position="103"/>
    </location>
</feature>
<evidence type="ECO:0000256" key="1">
    <source>
        <dbReference type="PROSITE-ProRule" id="PRU00325"/>
    </source>
</evidence>
<dbReference type="InterPro" id="IPR007527">
    <property type="entry name" value="Znf_SWIM"/>
</dbReference>
<evidence type="ECO:0000313" key="4">
    <source>
        <dbReference type="Proteomes" id="UP001168528"/>
    </source>
</evidence>
<accession>A0ABT8R442</accession>
<evidence type="ECO:0000313" key="3">
    <source>
        <dbReference type="EMBL" id="MDO1446867.1"/>
    </source>
</evidence>
<keyword evidence="1" id="KW-0479">Metal-binding</keyword>
<gene>
    <name evidence="3" type="ORF">Q0590_11420</name>
</gene>
<sequence length="137" mass="15581">MLFEKPTITGKVQGSQRTPYKVKITVMPFSAAEKKTILETIIGNPAFLAKLLSRELPSELKDALARQRIYVFPGSWRDMEATCSCPDYAVPYKHIAAVIYLFANEIDKNPFLVFELHGMDLLSQIEEAGKPYECHYH</sequence>
<organism evidence="3 4">
    <name type="scientific">Rhodocytophaga aerolata</name>
    <dbReference type="NCBI Taxonomy" id="455078"/>
    <lineage>
        <taxon>Bacteria</taxon>
        <taxon>Pseudomonadati</taxon>
        <taxon>Bacteroidota</taxon>
        <taxon>Cytophagia</taxon>
        <taxon>Cytophagales</taxon>
        <taxon>Rhodocytophagaceae</taxon>
        <taxon>Rhodocytophaga</taxon>
    </lineage>
</organism>
<dbReference type="PROSITE" id="PS50966">
    <property type="entry name" value="ZF_SWIM"/>
    <property type="match status" value="1"/>
</dbReference>
<dbReference type="PANTHER" id="PTHR38133">
    <property type="entry name" value="SLR1429 PROTEIN"/>
    <property type="match status" value="1"/>
</dbReference>
<keyword evidence="1" id="KW-0862">Zinc</keyword>
<keyword evidence="4" id="KW-1185">Reference proteome</keyword>
<dbReference type="RefSeq" id="WP_302037671.1">
    <property type="nucleotide sequence ID" value="NZ_JAUKPO010000005.1"/>
</dbReference>
<proteinExistence type="predicted"/>
<dbReference type="PANTHER" id="PTHR38133:SF1">
    <property type="entry name" value="SLR1429 PROTEIN"/>
    <property type="match status" value="1"/>
</dbReference>